<evidence type="ECO:0000256" key="9">
    <source>
        <dbReference type="PROSITE-ProRule" id="PRU00339"/>
    </source>
</evidence>
<dbReference type="GO" id="GO:0006281">
    <property type="term" value="P:DNA repair"/>
    <property type="evidence" value="ECO:0007669"/>
    <property type="project" value="UniProtKB-KW"/>
</dbReference>
<dbReference type="InterPro" id="IPR032675">
    <property type="entry name" value="LRR_dom_sf"/>
</dbReference>
<feature type="repeat" description="TPR" evidence="9">
    <location>
        <begin position="29"/>
        <end position="62"/>
    </location>
</feature>
<dbReference type="AlphaFoldDB" id="A0AAX1N6I2"/>
<gene>
    <name evidence="11" type="ORF">KMW28_05795</name>
</gene>
<comment type="similarity">
    <text evidence="2">Belongs to the Tonsoku family.</text>
</comment>
<dbReference type="PANTHER" id="PTHR48051">
    <property type="match status" value="1"/>
</dbReference>
<evidence type="ECO:0000313" key="12">
    <source>
        <dbReference type="Proteomes" id="UP000678679"/>
    </source>
</evidence>
<evidence type="ECO:0000256" key="8">
    <source>
        <dbReference type="ARBA" id="ARBA00023204"/>
    </source>
</evidence>
<keyword evidence="9" id="KW-0802">TPR repeat</keyword>
<dbReference type="Gene3D" id="3.80.10.10">
    <property type="entry name" value="Ribonuclease Inhibitor"/>
    <property type="match status" value="2"/>
</dbReference>
<dbReference type="InterPro" id="IPR001611">
    <property type="entry name" value="Leu-rich_rpt"/>
</dbReference>
<evidence type="ECO:0000256" key="6">
    <source>
        <dbReference type="ARBA" id="ARBA00022763"/>
    </source>
</evidence>
<evidence type="ECO:0000256" key="1">
    <source>
        <dbReference type="ARBA" id="ARBA00004286"/>
    </source>
</evidence>
<sequence length="295" mass="34119">MKISIKATISLISFFILFSAFHNPFNNDPNKYLNQGKSYYHQKQYIKAIGEFTMALSIQDNLAEAYYYRGLSKDLHGKENGYYNPDFCYDLISAMKYGFPNAIKQLYERGLFEAVQLNYTVDNPESVLCVELVNHQISSFPESIDKMTQLISINLNNNKIKAIDTDFCTHHPNLIALNLSQNYIEKVPEELDELQYLYELNLSQNKIKELPHSIYKLTHLSKLNLRGNHISHISHQISELKSLKVLNLSLNQLTKIPKEFYDMKNLETLDLSGNLIPDKEIEKLKLELGSTHIIH</sequence>
<dbReference type="InterPro" id="IPR050216">
    <property type="entry name" value="LRR_domain-containing"/>
</dbReference>
<accession>A0AAX1N6I2</accession>
<evidence type="ECO:0000256" key="7">
    <source>
        <dbReference type="ARBA" id="ARBA00022853"/>
    </source>
</evidence>
<dbReference type="KEGG" id="fya:KMW28_05795"/>
<evidence type="ECO:0000256" key="10">
    <source>
        <dbReference type="SAM" id="SignalP"/>
    </source>
</evidence>
<keyword evidence="3" id="KW-0158">Chromosome</keyword>
<evidence type="ECO:0000256" key="2">
    <source>
        <dbReference type="ARBA" id="ARBA00010999"/>
    </source>
</evidence>
<dbReference type="SUPFAM" id="SSF52058">
    <property type="entry name" value="L domain-like"/>
    <property type="match status" value="1"/>
</dbReference>
<feature type="signal peptide" evidence="10">
    <location>
        <begin position="1"/>
        <end position="22"/>
    </location>
</feature>
<evidence type="ECO:0000256" key="4">
    <source>
        <dbReference type="ARBA" id="ARBA00022614"/>
    </source>
</evidence>
<dbReference type="PROSITE" id="PS51450">
    <property type="entry name" value="LRR"/>
    <property type="match status" value="5"/>
</dbReference>
<dbReference type="InterPro" id="IPR019734">
    <property type="entry name" value="TPR_rpt"/>
</dbReference>
<dbReference type="GO" id="GO:0005694">
    <property type="term" value="C:chromosome"/>
    <property type="evidence" value="ECO:0007669"/>
    <property type="project" value="UniProtKB-SubCell"/>
</dbReference>
<keyword evidence="5" id="KW-0677">Repeat</keyword>
<dbReference type="GO" id="GO:0005737">
    <property type="term" value="C:cytoplasm"/>
    <property type="evidence" value="ECO:0007669"/>
    <property type="project" value="TreeGrafter"/>
</dbReference>
<keyword evidence="12" id="KW-1185">Reference proteome</keyword>
<dbReference type="Pfam" id="PF13855">
    <property type="entry name" value="LRR_8"/>
    <property type="match status" value="2"/>
</dbReference>
<dbReference type="SUPFAM" id="SSF48452">
    <property type="entry name" value="TPR-like"/>
    <property type="match status" value="1"/>
</dbReference>
<keyword evidence="7" id="KW-0156">Chromatin regulator</keyword>
<organism evidence="11 12">
    <name type="scientific">Flammeovirga yaeyamensis</name>
    <dbReference type="NCBI Taxonomy" id="367791"/>
    <lineage>
        <taxon>Bacteria</taxon>
        <taxon>Pseudomonadati</taxon>
        <taxon>Bacteroidota</taxon>
        <taxon>Cytophagia</taxon>
        <taxon>Cytophagales</taxon>
        <taxon>Flammeovirgaceae</taxon>
        <taxon>Flammeovirga</taxon>
    </lineage>
</organism>
<comment type="subcellular location">
    <subcellularLocation>
        <location evidence="1">Chromosome</location>
    </subcellularLocation>
</comment>
<dbReference type="GO" id="GO:0006325">
    <property type="term" value="P:chromatin organization"/>
    <property type="evidence" value="ECO:0007669"/>
    <property type="project" value="UniProtKB-KW"/>
</dbReference>
<evidence type="ECO:0000256" key="3">
    <source>
        <dbReference type="ARBA" id="ARBA00022454"/>
    </source>
</evidence>
<reference evidence="11 12" key="1">
    <citation type="submission" date="2021-05" db="EMBL/GenBank/DDBJ databases">
        <title>Comparative genomic studies on the polysaccharide-degrading batcterial strains of the Flammeovirga genus.</title>
        <authorList>
            <person name="Zewei F."/>
            <person name="Zheng Z."/>
            <person name="Yu L."/>
            <person name="Ruyue G."/>
            <person name="Yanhong M."/>
            <person name="Yuanyuan C."/>
            <person name="Jingyan G."/>
            <person name="Wenjun H."/>
        </authorList>
    </citation>
    <scope>NUCLEOTIDE SEQUENCE [LARGE SCALE GENOMIC DNA]</scope>
    <source>
        <strain evidence="11 12">NBRC:100898</strain>
    </source>
</reference>
<keyword evidence="6" id="KW-0227">DNA damage</keyword>
<dbReference type="Gene3D" id="1.25.40.10">
    <property type="entry name" value="Tetratricopeptide repeat domain"/>
    <property type="match status" value="1"/>
</dbReference>
<dbReference type="PROSITE" id="PS50005">
    <property type="entry name" value="TPR"/>
    <property type="match status" value="1"/>
</dbReference>
<proteinExistence type="inferred from homology"/>
<keyword evidence="8" id="KW-0234">DNA repair</keyword>
<dbReference type="EMBL" id="CP076132">
    <property type="protein sequence ID" value="QWG03091.1"/>
    <property type="molecule type" value="Genomic_DNA"/>
</dbReference>
<dbReference type="InterPro" id="IPR011990">
    <property type="entry name" value="TPR-like_helical_dom_sf"/>
</dbReference>
<evidence type="ECO:0000256" key="5">
    <source>
        <dbReference type="ARBA" id="ARBA00022737"/>
    </source>
</evidence>
<dbReference type="Proteomes" id="UP000678679">
    <property type="component" value="Chromosome 1"/>
</dbReference>
<dbReference type="InterPro" id="IPR003591">
    <property type="entry name" value="Leu-rich_rpt_typical-subtyp"/>
</dbReference>
<feature type="chain" id="PRO_5043948437" evidence="10">
    <location>
        <begin position="23"/>
        <end position="295"/>
    </location>
</feature>
<keyword evidence="4" id="KW-0433">Leucine-rich repeat</keyword>
<name>A0AAX1N6I2_9BACT</name>
<evidence type="ECO:0000313" key="11">
    <source>
        <dbReference type="EMBL" id="QWG03091.1"/>
    </source>
</evidence>
<dbReference type="PANTHER" id="PTHR48051:SF1">
    <property type="entry name" value="RAS SUPPRESSOR PROTEIN 1"/>
    <property type="match status" value="1"/>
</dbReference>
<keyword evidence="10" id="KW-0732">Signal</keyword>
<protein>
    <submittedName>
        <fullName evidence="11">Leucine-rich repeat domain-containing protein</fullName>
    </submittedName>
</protein>
<dbReference type="SMART" id="SM00369">
    <property type="entry name" value="LRR_TYP"/>
    <property type="match status" value="5"/>
</dbReference>
<dbReference type="RefSeq" id="WP_169664209.1">
    <property type="nucleotide sequence ID" value="NZ_CP076132.1"/>
</dbReference>